<organism evidence="1">
    <name type="scientific">Myoviridae sp. ctFYw8</name>
    <dbReference type="NCBI Taxonomy" id="2825069"/>
    <lineage>
        <taxon>Viruses</taxon>
        <taxon>Duplodnaviria</taxon>
        <taxon>Heunggongvirae</taxon>
        <taxon>Uroviricota</taxon>
        <taxon>Caudoviricetes</taxon>
    </lineage>
</organism>
<name>A0A8S5PCI0_9CAUD</name>
<accession>A0A8S5PCI0</accession>
<evidence type="ECO:0000313" key="1">
    <source>
        <dbReference type="EMBL" id="DAE04682.1"/>
    </source>
</evidence>
<sequence length="41" mass="4750">MPCFLKMVICQFLVVIQIIGSIFATKRRITVEQRDGSKYCL</sequence>
<reference evidence="1" key="1">
    <citation type="journal article" date="2021" name="Proc. Natl. Acad. Sci. U.S.A.">
        <title>A Catalog of Tens of Thousands of Viruses from Human Metagenomes Reveals Hidden Associations with Chronic Diseases.</title>
        <authorList>
            <person name="Tisza M.J."/>
            <person name="Buck C.B."/>
        </authorList>
    </citation>
    <scope>NUCLEOTIDE SEQUENCE</scope>
    <source>
        <strain evidence="1">CtFYw8</strain>
    </source>
</reference>
<proteinExistence type="predicted"/>
<protein>
    <submittedName>
        <fullName evidence="1">Uncharacterized protein</fullName>
    </submittedName>
</protein>
<dbReference type="EMBL" id="BK015392">
    <property type="protein sequence ID" value="DAE04682.1"/>
    <property type="molecule type" value="Genomic_DNA"/>
</dbReference>